<keyword evidence="2 5" id="KW-0808">Transferase</keyword>
<dbReference type="GO" id="GO:0019350">
    <property type="term" value="P:teichoic acid biosynthetic process"/>
    <property type="evidence" value="ECO:0007669"/>
    <property type="project" value="UniProtKB-UniRule"/>
</dbReference>
<dbReference type="NCBIfam" id="TIGR00696">
    <property type="entry name" value="wecG_tagA_cpsF"/>
    <property type="match status" value="1"/>
</dbReference>
<dbReference type="PANTHER" id="PTHR34136">
    <property type="match status" value="1"/>
</dbReference>
<protein>
    <recommendedName>
        <fullName evidence="5">N-acetylglucosaminyldiphosphoundecaprenol N-acetyl-beta-D-mannosaminyltransferase</fullName>
        <ecNumber evidence="5">2.4.1.187</ecNumber>
    </recommendedName>
    <alternativeName>
        <fullName evidence="5">N-acetylmannosaminyltransferase</fullName>
    </alternativeName>
    <alternativeName>
        <fullName evidence="5">UDP-N-acetylmannosamine transferase</fullName>
    </alternativeName>
    <alternativeName>
        <fullName evidence="5">UDP-N-acetylmannosamine:N-acetylglucosaminyl pyrophosphorylundecaprenol N-acetylmannosaminyltransferase</fullName>
    </alternativeName>
</protein>
<evidence type="ECO:0000256" key="3">
    <source>
        <dbReference type="ARBA" id="ARBA00022944"/>
    </source>
</evidence>
<comment type="caution">
    <text evidence="6">The sequence shown here is derived from an EMBL/GenBank/DDBJ whole genome shotgun (WGS) entry which is preliminary data.</text>
</comment>
<reference evidence="6 7" key="1">
    <citation type="journal article" date="2015" name="Genome Announc.">
        <title>Expanding the biotechnology potential of lactobacilli through comparative genomics of 213 strains and associated genera.</title>
        <authorList>
            <person name="Sun Z."/>
            <person name="Harris H.M."/>
            <person name="McCann A."/>
            <person name="Guo C."/>
            <person name="Argimon S."/>
            <person name="Zhang W."/>
            <person name="Yang X."/>
            <person name="Jeffery I.B."/>
            <person name="Cooney J.C."/>
            <person name="Kagawa T.F."/>
            <person name="Liu W."/>
            <person name="Song Y."/>
            <person name="Salvetti E."/>
            <person name="Wrobel A."/>
            <person name="Rasinkangas P."/>
            <person name="Parkhill J."/>
            <person name="Rea M.C."/>
            <person name="O'Sullivan O."/>
            <person name="Ritari J."/>
            <person name="Douillard F.P."/>
            <person name="Paul Ross R."/>
            <person name="Yang R."/>
            <person name="Briner A.E."/>
            <person name="Felis G.E."/>
            <person name="de Vos W.M."/>
            <person name="Barrangou R."/>
            <person name="Klaenhammer T.R."/>
            <person name="Caufield P.W."/>
            <person name="Cui Y."/>
            <person name="Zhang H."/>
            <person name="O'Toole P.W."/>
        </authorList>
    </citation>
    <scope>NUCLEOTIDE SEQUENCE [LARGE SCALE GENOMIC DNA]</scope>
    <source>
        <strain evidence="6 7">DSM 23026</strain>
    </source>
</reference>
<comment type="function">
    <text evidence="5">Catalyzes the conversion of GlcNAc-PP-undecaprenol into ManNAc-GlcNAc-PP-undecaprenol, the first committed lipid intermediate in the de novo synthesis of teichoic acid.</text>
</comment>
<dbReference type="GO" id="GO:0071555">
    <property type="term" value="P:cell wall organization"/>
    <property type="evidence" value="ECO:0007669"/>
    <property type="project" value="UniProtKB-KW"/>
</dbReference>
<evidence type="ECO:0000256" key="5">
    <source>
        <dbReference type="HAMAP-Rule" id="MF_02070"/>
    </source>
</evidence>
<gene>
    <name evidence="6" type="ORF">IV88_GL001333</name>
</gene>
<comment type="pathway">
    <text evidence="5">Cell wall biogenesis; teichoic acid biosynthesis.</text>
</comment>
<dbReference type="Pfam" id="PF03808">
    <property type="entry name" value="Glyco_tran_WecG"/>
    <property type="match status" value="1"/>
</dbReference>
<comment type="catalytic activity">
    <reaction evidence="5">
        <text>UDP-N-acetyl-alpha-D-mannosamine + N-acetyl-alpha-D-glucosaminyl-di-trans,octa-cis-undecaprenyl diphosphate = N-acetyl-beta-D-mannosaminyl-(1-&gt;4)-N-acetyl-alpha-D-glucosaminyl di-trans,octa-cis-undecaprenyl diphosphate + UDP + H(+)</text>
        <dbReference type="Rhea" id="RHEA:16053"/>
        <dbReference type="ChEBI" id="CHEBI:15378"/>
        <dbReference type="ChEBI" id="CHEBI:58223"/>
        <dbReference type="ChEBI" id="CHEBI:62959"/>
        <dbReference type="ChEBI" id="CHEBI:68623"/>
        <dbReference type="ChEBI" id="CHEBI:132210"/>
        <dbReference type="EC" id="2.4.1.187"/>
    </reaction>
</comment>
<dbReference type="Proteomes" id="UP000051249">
    <property type="component" value="Unassembled WGS sequence"/>
</dbReference>
<keyword evidence="7" id="KW-1185">Reference proteome</keyword>
<keyword evidence="1 5" id="KW-0328">Glycosyltransferase</keyword>
<dbReference type="UniPathway" id="UPA00632"/>
<accession>A0A0R2NGR3</accession>
<dbReference type="InterPro" id="IPR034714">
    <property type="entry name" value="TagA_TarA"/>
</dbReference>
<evidence type="ECO:0000313" key="6">
    <source>
        <dbReference type="EMBL" id="KRO21914.1"/>
    </source>
</evidence>
<name>A0A0R2NGR3_9LACO</name>
<dbReference type="EC" id="2.4.1.187" evidence="5"/>
<keyword evidence="3 5" id="KW-0777">Teichoic acid biosynthesis</keyword>
<dbReference type="GO" id="GO:0047244">
    <property type="term" value="F:N-acetylglucosaminyldiphosphoundecaprenol N-acetyl-beta-D-mannosaminyltransferase activity"/>
    <property type="evidence" value="ECO:0007669"/>
    <property type="project" value="UniProtKB-UniRule"/>
</dbReference>
<dbReference type="CDD" id="cd06533">
    <property type="entry name" value="Glyco_transf_WecG_TagA"/>
    <property type="match status" value="1"/>
</dbReference>
<keyword evidence="4 5" id="KW-0961">Cell wall biogenesis/degradation</keyword>
<comment type="similarity">
    <text evidence="5">Belongs to the glycosyltransferase 26 family. TagA/TarA subfamily.</text>
</comment>
<evidence type="ECO:0000256" key="2">
    <source>
        <dbReference type="ARBA" id="ARBA00022679"/>
    </source>
</evidence>
<dbReference type="EMBL" id="JQCQ01000045">
    <property type="protein sequence ID" value="KRO21914.1"/>
    <property type="molecule type" value="Genomic_DNA"/>
</dbReference>
<proteinExistence type="inferred from homology"/>
<dbReference type="HAMAP" id="MF_02070">
    <property type="entry name" value="TagA_TarA"/>
    <property type="match status" value="1"/>
</dbReference>
<sequence length="245" mass="28447">MIGESKMTFKHANILGYSFINTTFDKFMDQIKNDSTQHQNRFIITANPEIVMYARKHPDYQKLVQTADYLTPDGIGIVKASQTLGDPIPDRITGFDIFNNLLEWGNDNQKSVYLLGSKPEVIQKTVQKIQTDYPDLKIAGFHDGYFKDDAPIITEIENTKPDFVFVATGFPKQEEFITTNRHISDSIWMGVGGSFDVYSGTVKRAPTFWQEHHLEWFYRLITDPKRLKRQLVIPQFMWVVWRSKK</sequence>
<dbReference type="PATRIC" id="fig|480391.4.peg.1355"/>
<dbReference type="AlphaFoldDB" id="A0A0R2NGR3"/>
<evidence type="ECO:0000313" key="7">
    <source>
        <dbReference type="Proteomes" id="UP000051249"/>
    </source>
</evidence>
<dbReference type="PANTHER" id="PTHR34136:SF1">
    <property type="entry name" value="UDP-N-ACETYL-D-MANNOSAMINURONIC ACID TRANSFERASE"/>
    <property type="match status" value="1"/>
</dbReference>
<evidence type="ECO:0000256" key="1">
    <source>
        <dbReference type="ARBA" id="ARBA00022676"/>
    </source>
</evidence>
<dbReference type="InterPro" id="IPR004629">
    <property type="entry name" value="WecG_TagA_CpsF"/>
</dbReference>
<organism evidence="6 7">
    <name type="scientific">Pediococcus argentinicus</name>
    <dbReference type="NCBI Taxonomy" id="480391"/>
    <lineage>
        <taxon>Bacteria</taxon>
        <taxon>Bacillati</taxon>
        <taxon>Bacillota</taxon>
        <taxon>Bacilli</taxon>
        <taxon>Lactobacillales</taxon>
        <taxon>Lactobacillaceae</taxon>
        <taxon>Pediococcus</taxon>
    </lineage>
</organism>
<evidence type="ECO:0000256" key="4">
    <source>
        <dbReference type="ARBA" id="ARBA00023316"/>
    </source>
</evidence>